<dbReference type="AlphaFoldDB" id="A0A364MT63"/>
<evidence type="ECO:0008006" key="3">
    <source>
        <dbReference type="Google" id="ProtNLM"/>
    </source>
</evidence>
<reference evidence="2" key="1">
    <citation type="submission" date="2018-05" db="EMBL/GenBank/DDBJ databases">
        <title>Draft genome sequence of Stemphylium lycopersici strain CIDEFI 213.</title>
        <authorList>
            <person name="Medina R."/>
            <person name="Franco M.E.E."/>
            <person name="Lucentini C.G."/>
            <person name="Saparrat M.C.N."/>
            <person name="Balatti P.A."/>
        </authorList>
    </citation>
    <scope>NUCLEOTIDE SEQUENCE [LARGE SCALE GENOMIC DNA]</scope>
    <source>
        <strain evidence="2">CIDEFI 213</strain>
    </source>
</reference>
<name>A0A364MT63_STELY</name>
<dbReference type="SUPFAM" id="SSF52047">
    <property type="entry name" value="RNI-like"/>
    <property type="match status" value="1"/>
</dbReference>
<dbReference type="Proteomes" id="UP000249619">
    <property type="component" value="Unassembled WGS sequence"/>
</dbReference>
<keyword evidence="2" id="KW-1185">Reference proteome</keyword>
<dbReference type="Gene3D" id="3.80.10.10">
    <property type="entry name" value="Ribonuclease Inhibitor"/>
    <property type="match status" value="1"/>
</dbReference>
<dbReference type="InterPro" id="IPR032675">
    <property type="entry name" value="LRR_dom_sf"/>
</dbReference>
<evidence type="ECO:0000313" key="1">
    <source>
        <dbReference type="EMBL" id="RAR02205.1"/>
    </source>
</evidence>
<gene>
    <name evidence="1" type="ORF">DDE83_008640</name>
</gene>
<comment type="caution">
    <text evidence="1">The sequence shown here is derived from an EMBL/GenBank/DDBJ whole genome shotgun (WGS) entry which is preliminary data.</text>
</comment>
<organism evidence="1 2">
    <name type="scientific">Stemphylium lycopersici</name>
    <name type="common">Tomato gray leaf spot disease fungus</name>
    <name type="synonym">Thyrospora lycopersici</name>
    <dbReference type="NCBI Taxonomy" id="183478"/>
    <lineage>
        <taxon>Eukaryota</taxon>
        <taxon>Fungi</taxon>
        <taxon>Dikarya</taxon>
        <taxon>Ascomycota</taxon>
        <taxon>Pezizomycotina</taxon>
        <taxon>Dothideomycetes</taxon>
        <taxon>Pleosporomycetidae</taxon>
        <taxon>Pleosporales</taxon>
        <taxon>Pleosporineae</taxon>
        <taxon>Pleosporaceae</taxon>
        <taxon>Stemphylium</taxon>
    </lineage>
</organism>
<dbReference type="EMBL" id="QGDH01000224">
    <property type="protein sequence ID" value="RAR02205.1"/>
    <property type="molecule type" value="Genomic_DNA"/>
</dbReference>
<evidence type="ECO:0000313" key="2">
    <source>
        <dbReference type="Proteomes" id="UP000249619"/>
    </source>
</evidence>
<accession>A0A364MT63</accession>
<protein>
    <recommendedName>
        <fullName evidence="3">F-box domain-containing protein</fullName>
    </recommendedName>
</protein>
<proteinExistence type="predicted"/>
<sequence>MAAVPDNPRTDIMDLPQEILLEIIKNFATPVSRSDLYNLCLVKPFNPAATEALYGYGHSCNNSIEFLRTVIANPGLAALVRKLDLTPFSCNDAVNWGPLMEDDRSRFVNAMKALRPQGADTEMVRFEHALLKDCGTALCMLLWLYAPNISNICVFDPCFEHLERGHLQWWQAVLELSQLMRPAQIYQKLTHISIAHVEFKLGFLANILKLPSLRSLEILGSQRNQSFLWDSTADELPEDTSSVQSVRFSGHFLHPNVLELLIKCFKALRYFEYSQSYNSSNAWGVDEELMDFCTLGQALQKHCNSLRTLAIYNTGATNPWSFSGCIPISLLECHKLEKVNLDARMLFAPSSPKSLQDVLPTSITSFLLQNVPGPDFNHVAALVSKLKERLVFPKIEYIGFQVLPADWYKHGYREKEWHYYEFDHNSFGAVGFYCQKFRSYRRELGSTMQRWHEEGCMA</sequence>